<keyword evidence="1" id="KW-0175">Coiled coil</keyword>
<dbReference type="SMART" id="SM00233">
    <property type="entry name" value="PH"/>
    <property type="match status" value="1"/>
</dbReference>
<dbReference type="Pfam" id="PF00169">
    <property type="entry name" value="PH"/>
    <property type="match status" value="1"/>
</dbReference>
<dbReference type="Pfam" id="PF25541">
    <property type="entry name" value="TBCA_PH"/>
    <property type="match status" value="1"/>
</dbReference>
<feature type="domain" description="PH" evidence="3">
    <location>
        <begin position="147"/>
        <end position="285"/>
    </location>
</feature>
<feature type="region of interest" description="Disordered" evidence="2">
    <location>
        <begin position="991"/>
        <end position="1021"/>
    </location>
</feature>
<feature type="compositionally biased region" description="Polar residues" evidence="2">
    <location>
        <begin position="929"/>
        <end position="946"/>
    </location>
</feature>
<dbReference type="InterPro" id="IPR011993">
    <property type="entry name" value="PH-like_dom_sf"/>
</dbReference>
<dbReference type="PANTHER" id="PTHR12752">
    <property type="entry name" value="PHOSPHOINOSITOL 3-PHOSPHATE-BINDING PROTEIN"/>
    <property type="match status" value="1"/>
</dbReference>
<dbReference type="InterPro" id="IPR057971">
    <property type="entry name" value="PKHA4-7_TBCA"/>
</dbReference>
<dbReference type="InterPro" id="IPR001849">
    <property type="entry name" value="PH_domain"/>
</dbReference>
<feature type="compositionally biased region" description="Low complexity" evidence="2">
    <location>
        <begin position="330"/>
        <end position="347"/>
    </location>
</feature>
<feature type="compositionally biased region" description="Polar residues" evidence="2">
    <location>
        <begin position="958"/>
        <end position="968"/>
    </location>
</feature>
<dbReference type="PANTHER" id="PTHR12752:SF4">
    <property type="entry name" value="PLECKSTRIN HOMOLOGY DOMAIN-CONTAINING FAMILY A MEMBER 7"/>
    <property type="match status" value="1"/>
</dbReference>
<accession>A0A9Q1CYF3</accession>
<keyword evidence="5" id="KW-1185">Reference proteome</keyword>
<dbReference type="Proteomes" id="UP001152803">
    <property type="component" value="Unassembled WGS sequence"/>
</dbReference>
<dbReference type="PROSITE" id="PS50003">
    <property type="entry name" value="PH_DOMAIN"/>
    <property type="match status" value="1"/>
</dbReference>
<feature type="region of interest" description="Disordered" evidence="2">
    <location>
        <begin position="823"/>
        <end position="858"/>
    </location>
</feature>
<dbReference type="Gene3D" id="2.30.29.30">
    <property type="entry name" value="Pleckstrin-homology domain (PH domain)/Phosphotyrosine-binding domain (PTB)"/>
    <property type="match status" value="1"/>
</dbReference>
<dbReference type="InterPro" id="IPR040392">
    <property type="entry name" value="PKHA4-7_PH"/>
</dbReference>
<feature type="compositionally biased region" description="Basic and acidic residues" evidence="2">
    <location>
        <begin position="289"/>
        <end position="302"/>
    </location>
</feature>
<feature type="region of interest" description="Disordered" evidence="2">
    <location>
        <begin position="909"/>
        <end position="978"/>
    </location>
</feature>
<name>A0A9Q1CYF3_CONCO</name>
<dbReference type="EMBL" id="JAFJMO010000017">
    <property type="protein sequence ID" value="KAJ8252732.1"/>
    <property type="molecule type" value="Genomic_DNA"/>
</dbReference>
<feature type="compositionally biased region" description="Basic and acidic residues" evidence="2">
    <location>
        <begin position="371"/>
        <end position="386"/>
    </location>
</feature>
<feature type="compositionally biased region" description="Low complexity" evidence="2">
    <location>
        <begin position="102"/>
        <end position="122"/>
    </location>
</feature>
<evidence type="ECO:0000256" key="1">
    <source>
        <dbReference type="SAM" id="Coils"/>
    </source>
</evidence>
<evidence type="ECO:0000313" key="5">
    <source>
        <dbReference type="Proteomes" id="UP001152803"/>
    </source>
</evidence>
<evidence type="ECO:0000313" key="4">
    <source>
        <dbReference type="EMBL" id="KAJ8252732.1"/>
    </source>
</evidence>
<protein>
    <recommendedName>
        <fullName evidence="3">PH domain-containing protein</fullName>
    </recommendedName>
</protein>
<feature type="compositionally biased region" description="Pro residues" evidence="2">
    <location>
        <begin position="909"/>
        <end position="918"/>
    </location>
</feature>
<dbReference type="AlphaFoldDB" id="A0A9Q1CYF3"/>
<feature type="compositionally biased region" description="Pro residues" evidence="2">
    <location>
        <begin position="501"/>
        <end position="514"/>
    </location>
</feature>
<dbReference type="OrthoDB" id="43122at2759"/>
<sequence length="1187" mass="131928">MPCGGLYIAATFVLARPPPRGCFEGARQTRYQRGGIGCYRAALSQPSFHGDLPLSRSTGVSQLAHSAGIQNLALIMRYLPKTWTSTSRNSRALRCRSRSRSRSPAPSLGSESSTVETSTGSKGSKGSGKVHGFGKRDQAIKRNLNVPVVVRGWLYKQDSSGMRLWKRKWFVLSEYCLFYYKDSREEAVLGSIPLPSYVTAPVEPDDHINRKFAFKSWEQNPCTWERSLLDLRSSHVMSCGDASAHEQPELSDWLGEQGVMRTYYFSADTQEDMSVWVRCMSQAAMLQEAPHRESVTSERSMEEESSERQAVPQTNHVNSSSPSPSQTEAPPLVLGEEPGVEPGEGTPPQTPPPSHAPQRNGLPPPEQNGMSRRERGGAPPETERQAQRKTTLAQVERWVKGQKGGDSRSLPTPTSPSDPLPGGPRPQPKPGRAEAYRSLPRTPCAPPGSAPLPGEYQYAADRLSHLRMSVGERVASRQGAVWQLYEWQQRQRYRHGSPTAPAAPPPRPHTPPAASPSAPDHTALEVPRPVSPRRLRSQMSKTSLVERRSMPPIGYITHTVSAPSLHGKTPEELTLLLIQLRMHQARMGSVRNNALTPLLQHNSPCGPPRLQADDTYMQMKKDLEYLDLKVQVTGRDALRDRPTEPLKIAESDVDVKLSRLCEQDKILQDLESRIRTLKEDKDKLESVLDVLHQQMDQYRAQPAHADKIACQQRLLQEDLVHIRADISRVSTEMEGAWDEYSRLERDLVHLREALQDQLSQSVLSQQEKTQVRRELWRIEDVMAGLSSSKSHFQVSINSVKNPERRLVPSVSMSSVPSLALSASVGEIRPTPRTPVPPSPDTLPPAAGPGLPRAPPLARATVGPRMLPQLYSPEDPMLMVLTMLQHASRETGLNGEPRVELRACLSEPELWPPPGPPGPDRVQTLPHRGLTSSTSQLNEGVSSNVTLRRTAPASGLKQRPQSAVEQLSSGGECVDPRGWRMSAEEQLQRMKRQQRAALRERKRALSQGERGPAPGPASRSLSADLASWRREQAFDLQLLERAVPGEERWAERAEHPRSQSDEWLTVQATPIQTEAMEPLDYDLDLSRELSVPEKVLIPERYVDEPSPPPTQEELEARQRKAQQIRSVLARSSVQNVDGVYISELDSAVQEKERIISISHTLASEASQLSRAVAAKAQCQNPEELPTLQ</sequence>
<feature type="compositionally biased region" description="Basic residues" evidence="2">
    <location>
        <begin position="91"/>
        <end position="101"/>
    </location>
</feature>
<feature type="compositionally biased region" description="Pro residues" evidence="2">
    <location>
        <begin position="413"/>
        <end position="429"/>
    </location>
</feature>
<dbReference type="SUPFAM" id="SSF50729">
    <property type="entry name" value="PH domain-like"/>
    <property type="match status" value="1"/>
</dbReference>
<evidence type="ECO:0000259" key="3">
    <source>
        <dbReference type="PROSITE" id="PS50003"/>
    </source>
</evidence>
<reference evidence="4" key="1">
    <citation type="journal article" date="2023" name="Science">
        <title>Genome structures resolve the early diversification of teleost fishes.</title>
        <authorList>
            <person name="Parey E."/>
            <person name="Louis A."/>
            <person name="Montfort J."/>
            <person name="Bouchez O."/>
            <person name="Roques C."/>
            <person name="Iampietro C."/>
            <person name="Lluch J."/>
            <person name="Castinel A."/>
            <person name="Donnadieu C."/>
            <person name="Desvignes T."/>
            <person name="Floi Bucao C."/>
            <person name="Jouanno E."/>
            <person name="Wen M."/>
            <person name="Mejri S."/>
            <person name="Dirks R."/>
            <person name="Jansen H."/>
            <person name="Henkel C."/>
            <person name="Chen W.J."/>
            <person name="Zahm M."/>
            <person name="Cabau C."/>
            <person name="Klopp C."/>
            <person name="Thompson A.W."/>
            <person name="Robinson-Rechavi M."/>
            <person name="Braasch I."/>
            <person name="Lecointre G."/>
            <person name="Bobe J."/>
            <person name="Postlethwait J.H."/>
            <person name="Berthelot C."/>
            <person name="Roest Crollius H."/>
            <person name="Guiguen Y."/>
        </authorList>
    </citation>
    <scope>NUCLEOTIDE SEQUENCE</scope>
    <source>
        <strain evidence="4">Concon-B</strain>
    </source>
</reference>
<dbReference type="CDD" id="cd13248">
    <property type="entry name" value="PH_PEPP1_2_3"/>
    <property type="match status" value="1"/>
</dbReference>
<feature type="compositionally biased region" description="Pro residues" evidence="2">
    <location>
        <begin position="831"/>
        <end position="854"/>
    </location>
</feature>
<organism evidence="4 5">
    <name type="scientific">Conger conger</name>
    <name type="common">Conger eel</name>
    <name type="synonym">Muraena conger</name>
    <dbReference type="NCBI Taxonomy" id="82655"/>
    <lineage>
        <taxon>Eukaryota</taxon>
        <taxon>Metazoa</taxon>
        <taxon>Chordata</taxon>
        <taxon>Craniata</taxon>
        <taxon>Vertebrata</taxon>
        <taxon>Euteleostomi</taxon>
        <taxon>Actinopterygii</taxon>
        <taxon>Neopterygii</taxon>
        <taxon>Teleostei</taxon>
        <taxon>Anguilliformes</taxon>
        <taxon>Congridae</taxon>
        <taxon>Conger</taxon>
    </lineage>
</organism>
<feature type="compositionally biased region" description="Basic and acidic residues" evidence="2">
    <location>
        <begin position="397"/>
        <end position="406"/>
    </location>
</feature>
<proteinExistence type="predicted"/>
<feature type="region of interest" description="Disordered" evidence="2">
    <location>
        <begin position="493"/>
        <end position="545"/>
    </location>
</feature>
<feature type="region of interest" description="Disordered" evidence="2">
    <location>
        <begin position="287"/>
        <end position="456"/>
    </location>
</feature>
<evidence type="ECO:0000256" key="2">
    <source>
        <dbReference type="SAM" id="MobiDB-lite"/>
    </source>
</evidence>
<feature type="coiled-coil region" evidence="1">
    <location>
        <begin position="667"/>
        <end position="701"/>
    </location>
</feature>
<feature type="region of interest" description="Disordered" evidence="2">
    <location>
        <begin position="89"/>
        <end position="134"/>
    </location>
</feature>
<feature type="compositionally biased region" description="Polar residues" evidence="2">
    <location>
        <begin position="311"/>
        <end position="328"/>
    </location>
</feature>
<comment type="caution">
    <text evidence="4">The sequence shown here is derived from an EMBL/GenBank/DDBJ whole genome shotgun (WGS) entry which is preliminary data.</text>
</comment>
<feature type="compositionally biased region" description="Basic residues" evidence="2">
    <location>
        <begin position="991"/>
        <end position="1003"/>
    </location>
</feature>
<gene>
    <name evidence="4" type="ORF">COCON_G00220440</name>
</gene>